<proteinExistence type="predicted"/>
<evidence type="ECO:0000313" key="2">
    <source>
        <dbReference type="Proteomes" id="UP001437256"/>
    </source>
</evidence>
<accession>A0ABR2ZDT9</accession>
<comment type="caution">
    <text evidence="1">The sequence shown here is derived from an EMBL/GenBank/DDBJ whole genome shotgun (WGS) entry which is preliminary data.</text>
</comment>
<keyword evidence="2" id="KW-1185">Reference proteome</keyword>
<reference evidence="1 2" key="1">
    <citation type="submission" date="2024-05" db="EMBL/GenBank/DDBJ databases">
        <title>A draft genome resource for the thread blight pathogen Marasmius tenuissimus strain MS-2.</title>
        <authorList>
            <person name="Yulfo-Soto G.E."/>
            <person name="Baruah I.K."/>
            <person name="Amoako-Attah I."/>
            <person name="Bukari Y."/>
            <person name="Meinhardt L.W."/>
            <person name="Bailey B.A."/>
            <person name="Cohen S.P."/>
        </authorList>
    </citation>
    <scope>NUCLEOTIDE SEQUENCE [LARGE SCALE GENOMIC DNA]</scope>
    <source>
        <strain evidence="1 2">MS-2</strain>
    </source>
</reference>
<dbReference type="EMBL" id="JBBXMP010000225">
    <property type="protein sequence ID" value="KAL0059473.1"/>
    <property type="molecule type" value="Genomic_DNA"/>
</dbReference>
<evidence type="ECO:0008006" key="3">
    <source>
        <dbReference type="Google" id="ProtNLM"/>
    </source>
</evidence>
<name>A0ABR2ZDT9_9AGAR</name>
<dbReference type="Proteomes" id="UP001437256">
    <property type="component" value="Unassembled WGS sequence"/>
</dbReference>
<organism evidence="1 2">
    <name type="scientific">Marasmius tenuissimus</name>
    <dbReference type="NCBI Taxonomy" id="585030"/>
    <lineage>
        <taxon>Eukaryota</taxon>
        <taxon>Fungi</taxon>
        <taxon>Dikarya</taxon>
        <taxon>Basidiomycota</taxon>
        <taxon>Agaricomycotina</taxon>
        <taxon>Agaricomycetes</taxon>
        <taxon>Agaricomycetidae</taxon>
        <taxon>Agaricales</taxon>
        <taxon>Marasmiineae</taxon>
        <taxon>Marasmiaceae</taxon>
        <taxon>Marasmius</taxon>
    </lineage>
</organism>
<evidence type="ECO:0000313" key="1">
    <source>
        <dbReference type="EMBL" id="KAL0059473.1"/>
    </source>
</evidence>
<protein>
    <recommendedName>
        <fullName evidence="3">F-box domain-containing protein</fullName>
    </recommendedName>
</protein>
<gene>
    <name evidence="1" type="ORF">AAF712_013781</name>
</gene>
<sequence>MFSKSDPFTTSPSRFFSAMASEPSSLPLINTLPNEILYKILEGVVGEDGIKMDAMSGQPMNSDSDSKSWTDSVLYAISVICRRWREVGSNLPAWQRIAVEVDFKSEYKGRRDYRGDFARALVELAVELRRKLEVTVEVWDNPEVGMMQRNLLADLTSSGVEWSSFHFVSWDGSSLGLLFGILERAHRQAIRWEKFELEVSNSGGIDEGSIQRIPDDIHHMVRLEGLKITLHISMDDNWRWVVPRVPSAMLSPSGSTSVRELDVSACPSMCLGLLKACHNISTSRLQFSYRDHRDMGVDWDGWAVLKLERLSSLSIFVGRAVECGRFFSNIICPKLRRFDLEWHSSREGEGLFLVEGFLKTIKRDLAGGFWIEGSRMSEVIFLERKGLERWYLPRGECETCID</sequence>